<comment type="caution">
    <text evidence="2">The sequence shown here is derived from an EMBL/GenBank/DDBJ whole genome shotgun (WGS) entry which is preliminary data.</text>
</comment>
<evidence type="ECO:0000256" key="1">
    <source>
        <dbReference type="SAM" id="MobiDB-lite"/>
    </source>
</evidence>
<dbReference type="EMBL" id="CAMGYJ010000007">
    <property type="protein sequence ID" value="CAI0445104.1"/>
    <property type="molecule type" value="Genomic_DNA"/>
</dbReference>
<dbReference type="Proteomes" id="UP001154282">
    <property type="component" value="Unassembled WGS sequence"/>
</dbReference>
<feature type="region of interest" description="Disordered" evidence="1">
    <location>
        <begin position="1"/>
        <end position="85"/>
    </location>
</feature>
<reference evidence="2" key="1">
    <citation type="submission" date="2022-08" db="EMBL/GenBank/DDBJ databases">
        <authorList>
            <person name="Gutierrez-Valencia J."/>
        </authorList>
    </citation>
    <scope>NUCLEOTIDE SEQUENCE</scope>
</reference>
<gene>
    <name evidence="2" type="ORF">LITE_LOCUS28423</name>
</gene>
<keyword evidence="3" id="KW-1185">Reference proteome</keyword>
<evidence type="ECO:0000313" key="3">
    <source>
        <dbReference type="Proteomes" id="UP001154282"/>
    </source>
</evidence>
<evidence type="ECO:0000313" key="2">
    <source>
        <dbReference type="EMBL" id="CAI0445104.1"/>
    </source>
</evidence>
<sequence length="85" mass="10055">MRGVQVPTPPVRRRLRSLPLLPHRQDQRIHGRPRRLRRQKHDQPPHPNPSPPRPRSRRRVPRMGSHGLGPRPRQRPARPLQEARA</sequence>
<organism evidence="2 3">
    <name type="scientific">Linum tenue</name>
    <dbReference type="NCBI Taxonomy" id="586396"/>
    <lineage>
        <taxon>Eukaryota</taxon>
        <taxon>Viridiplantae</taxon>
        <taxon>Streptophyta</taxon>
        <taxon>Embryophyta</taxon>
        <taxon>Tracheophyta</taxon>
        <taxon>Spermatophyta</taxon>
        <taxon>Magnoliopsida</taxon>
        <taxon>eudicotyledons</taxon>
        <taxon>Gunneridae</taxon>
        <taxon>Pentapetalae</taxon>
        <taxon>rosids</taxon>
        <taxon>fabids</taxon>
        <taxon>Malpighiales</taxon>
        <taxon>Linaceae</taxon>
        <taxon>Linum</taxon>
    </lineage>
</organism>
<feature type="compositionally biased region" description="Basic residues" evidence="1">
    <location>
        <begin position="30"/>
        <end position="40"/>
    </location>
</feature>
<protein>
    <submittedName>
        <fullName evidence="2">Uncharacterized protein</fullName>
    </submittedName>
</protein>
<proteinExistence type="predicted"/>
<name>A0AAV0MED5_9ROSI</name>
<dbReference type="AlphaFoldDB" id="A0AAV0MED5"/>
<accession>A0AAV0MED5</accession>